<keyword evidence="7" id="KW-1133">Transmembrane helix</keyword>
<dbReference type="PANTHER" id="PTHR30606">
    <property type="entry name" value="LIPID A BIOSYNTHESIS LAUROYL ACYLTRANSFERASE"/>
    <property type="match status" value="1"/>
</dbReference>
<evidence type="ECO:0000256" key="4">
    <source>
        <dbReference type="ARBA" id="ARBA00022679"/>
    </source>
</evidence>
<organism evidence="8 9">
    <name type="scientific">Oleispira antarctica</name>
    <dbReference type="NCBI Taxonomy" id="188908"/>
    <lineage>
        <taxon>Bacteria</taxon>
        <taxon>Pseudomonadati</taxon>
        <taxon>Pseudomonadota</taxon>
        <taxon>Gammaproteobacteria</taxon>
        <taxon>Oceanospirillales</taxon>
        <taxon>Oceanospirillaceae</taxon>
        <taxon>Oleispira</taxon>
    </lineage>
</organism>
<dbReference type="Pfam" id="PF03279">
    <property type="entry name" value="Lip_A_acyltrans"/>
    <property type="match status" value="1"/>
</dbReference>
<feature type="transmembrane region" description="Helical" evidence="7">
    <location>
        <begin position="20"/>
        <end position="37"/>
    </location>
</feature>
<evidence type="ECO:0000256" key="5">
    <source>
        <dbReference type="ARBA" id="ARBA00023136"/>
    </source>
</evidence>
<evidence type="ECO:0008006" key="10">
    <source>
        <dbReference type="Google" id="ProtNLM"/>
    </source>
</evidence>
<evidence type="ECO:0000256" key="6">
    <source>
        <dbReference type="ARBA" id="ARBA00023315"/>
    </source>
</evidence>
<proteinExistence type="predicted"/>
<dbReference type="EMBL" id="MABE01000144">
    <property type="protein sequence ID" value="OUS41128.1"/>
    <property type="molecule type" value="Genomic_DNA"/>
</dbReference>
<evidence type="ECO:0000256" key="3">
    <source>
        <dbReference type="ARBA" id="ARBA00022519"/>
    </source>
</evidence>
<protein>
    <recommendedName>
        <fullName evidence="10">Kdo(2)-lipid IV(A) lauroyltransferase</fullName>
    </recommendedName>
</protein>
<keyword evidence="5 7" id="KW-0472">Membrane</keyword>
<evidence type="ECO:0000313" key="8">
    <source>
        <dbReference type="EMBL" id="OUS41128.1"/>
    </source>
</evidence>
<sequence length="319" mass="37289">MKPKIAPEYYYRNFLHPKYWVTWIGIFALYLISWLPYSAKQWLGSTLGILMYKQGGSRLQVTRTNINACFPELSDEQKEEMIKQSFIANMKGLVETTIAWWCDHKPLIDKLEVHGYEHLKEAEGRGKGVLLVGGHFSIMDLAGPLANSVFNFSYMYRPNNNPLFDAIIERSRTRYRHEKFNKFQIPEMNDYIKQGNTVWYGYDQDFGARRSVFAPFFGIQAATVKMTMSLARSTQATVVMVSQLREGNGVYSVRFSPIFENLAEDDDITAATRLNQQLEEFVRIHPEQYLWMHRRFNSRPEGEPRFYPKKKRNKDSSRA</sequence>
<dbReference type="GO" id="GO:0009247">
    <property type="term" value="P:glycolipid biosynthetic process"/>
    <property type="evidence" value="ECO:0007669"/>
    <property type="project" value="UniProtKB-ARBA"/>
</dbReference>
<keyword evidence="4" id="KW-0808">Transferase</keyword>
<keyword evidence="6" id="KW-0012">Acyltransferase</keyword>
<dbReference type="InterPro" id="IPR004960">
    <property type="entry name" value="LipA_acyltrans"/>
</dbReference>
<dbReference type="GO" id="GO:0005886">
    <property type="term" value="C:plasma membrane"/>
    <property type="evidence" value="ECO:0007669"/>
    <property type="project" value="UniProtKB-SubCell"/>
</dbReference>
<dbReference type="CDD" id="cd07984">
    <property type="entry name" value="LPLAT_LABLAT-like"/>
    <property type="match status" value="1"/>
</dbReference>
<accession>A0A1Y5HUY8</accession>
<evidence type="ECO:0000256" key="1">
    <source>
        <dbReference type="ARBA" id="ARBA00004533"/>
    </source>
</evidence>
<dbReference type="GO" id="GO:0016746">
    <property type="term" value="F:acyltransferase activity"/>
    <property type="evidence" value="ECO:0007669"/>
    <property type="project" value="UniProtKB-KW"/>
</dbReference>
<comment type="caution">
    <text evidence="8">The sequence shown here is derived from an EMBL/GenBank/DDBJ whole genome shotgun (WGS) entry which is preliminary data.</text>
</comment>
<dbReference type="Proteomes" id="UP000227088">
    <property type="component" value="Unassembled WGS sequence"/>
</dbReference>
<gene>
    <name evidence="8" type="ORF">A9R00_02495</name>
</gene>
<keyword evidence="3" id="KW-0997">Cell inner membrane</keyword>
<evidence type="ECO:0000313" key="9">
    <source>
        <dbReference type="Proteomes" id="UP000227088"/>
    </source>
</evidence>
<keyword evidence="2" id="KW-1003">Cell membrane</keyword>
<reference evidence="9" key="1">
    <citation type="journal article" date="2017" name="Proc. Natl. Acad. Sci. U.S.A.">
        <title>Simulation of Deepwater Horizon oil plume reveals substrate specialization within a complex community of hydrocarbon degraders.</title>
        <authorList>
            <person name="Hu P."/>
            <person name="Dubinsky E.A."/>
            <person name="Probst A.J."/>
            <person name="Wang J."/>
            <person name="Sieber C.M.K."/>
            <person name="Tom L.M."/>
            <person name="Gardinali P."/>
            <person name="Banfield J.F."/>
            <person name="Atlas R.M."/>
            <person name="Andersen G.L."/>
        </authorList>
    </citation>
    <scope>NUCLEOTIDE SEQUENCE [LARGE SCALE GENOMIC DNA]</scope>
</reference>
<name>A0A1Y5HUY8_OLEAN</name>
<evidence type="ECO:0000256" key="7">
    <source>
        <dbReference type="SAM" id="Phobius"/>
    </source>
</evidence>
<evidence type="ECO:0000256" key="2">
    <source>
        <dbReference type="ARBA" id="ARBA00022475"/>
    </source>
</evidence>
<comment type="subcellular location">
    <subcellularLocation>
        <location evidence="1">Cell inner membrane</location>
    </subcellularLocation>
</comment>
<keyword evidence="7" id="KW-0812">Transmembrane</keyword>
<dbReference type="PANTHER" id="PTHR30606:SF9">
    <property type="entry name" value="LIPID A BIOSYNTHESIS LAUROYLTRANSFERASE"/>
    <property type="match status" value="1"/>
</dbReference>
<dbReference type="PIRSF" id="PIRSF026649">
    <property type="entry name" value="MsbB"/>
    <property type="match status" value="1"/>
</dbReference>
<dbReference type="AlphaFoldDB" id="A0A1Y5HUY8"/>